<evidence type="ECO:0000256" key="10">
    <source>
        <dbReference type="ARBA" id="ARBA00022822"/>
    </source>
</evidence>
<reference evidence="22" key="1">
    <citation type="submission" date="2018-12" db="EMBL/GenBank/DDBJ databases">
        <title>Tengunoibacter tsumagoiensis gen. nov., sp. nov., Dictyobacter kobayashii sp. nov., D. alpinus sp. nov., and D. joshuensis sp. nov. and description of Dictyobacteraceae fam. nov. within the order Ktedonobacterales isolated from Tengu-no-mugimeshi.</title>
        <authorList>
            <person name="Wang C.M."/>
            <person name="Zheng Y."/>
            <person name="Sakai Y."/>
            <person name="Toyoda A."/>
            <person name="Minakuchi Y."/>
            <person name="Abe K."/>
            <person name="Yokota A."/>
            <person name="Yabe S."/>
        </authorList>
    </citation>
    <scope>NUCLEOTIDE SEQUENCE [LARGE SCALE GENOMIC DNA]</scope>
    <source>
        <strain evidence="22">S-27</strain>
    </source>
</reference>
<dbReference type="PANTHER" id="PTHR22854">
    <property type="entry name" value="TRYPTOPHAN BIOSYNTHESIS PROTEIN"/>
    <property type="match status" value="1"/>
</dbReference>
<comment type="catalytic activity">
    <reaction evidence="1 17">
        <text>N-(5-phospho-beta-D-ribosyl)anthranilate = 1-(2-carboxyphenylamino)-1-deoxy-D-ribulose 5-phosphate</text>
        <dbReference type="Rhea" id="RHEA:21540"/>
        <dbReference type="ChEBI" id="CHEBI:18277"/>
        <dbReference type="ChEBI" id="CHEBI:58613"/>
        <dbReference type="EC" id="5.3.1.24"/>
    </reaction>
</comment>
<proteinExistence type="inferred from homology"/>
<evidence type="ECO:0000256" key="17">
    <source>
        <dbReference type="HAMAP-Rule" id="MF_00135"/>
    </source>
</evidence>
<comment type="similarity">
    <text evidence="5">In the N-terminal section; belongs to the TrpC family.</text>
</comment>
<dbReference type="EC" id="4.1.1.48" evidence="16"/>
<dbReference type="HAMAP" id="MF_00134_B">
    <property type="entry name" value="IGPS_B"/>
    <property type="match status" value="1"/>
</dbReference>
<evidence type="ECO:0000256" key="15">
    <source>
        <dbReference type="ARBA" id="ARBA00025592"/>
    </source>
</evidence>
<evidence type="ECO:0000313" key="21">
    <source>
        <dbReference type="EMBL" id="GCE03133.1"/>
    </source>
</evidence>
<evidence type="ECO:0000259" key="20">
    <source>
        <dbReference type="Pfam" id="PF00697"/>
    </source>
</evidence>
<evidence type="ECO:0000256" key="6">
    <source>
        <dbReference type="ARBA" id="ARBA00008737"/>
    </source>
</evidence>
<comment type="catalytic activity">
    <reaction evidence="2 16">
        <text>1-(2-carboxyphenylamino)-1-deoxy-D-ribulose 5-phosphate + H(+) = (1S,2R)-1-C-(indol-3-yl)glycerol 3-phosphate + CO2 + H2O</text>
        <dbReference type="Rhea" id="RHEA:23476"/>
        <dbReference type="ChEBI" id="CHEBI:15377"/>
        <dbReference type="ChEBI" id="CHEBI:15378"/>
        <dbReference type="ChEBI" id="CHEBI:16526"/>
        <dbReference type="ChEBI" id="CHEBI:58613"/>
        <dbReference type="ChEBI" id="CHEBI:58866"/>
        <dbReference type="EC" id="4.1.1.48"/>
    </reaction>
</comment>
<dbReference type="AlphaFoldDB" id="A0A401Z8H0"/>
<dbReference type="GO" id="GO:0000162">
    <property type="term" value="P:L-tryptophan biosynthetic process"/>
    <property type="evidence" value="ECO:0007669"/>
    <property type="project" value="UniProtKB-UniRule"/>
</dbReference>
<evidence type="ECO:0000256" key="2">
    <source>
        <dbReference type="ARBA" id="ARBA00001633"/>
    </source>
</evidence>
<dbReference type="Pfam" id="PF00218">
    <property type="entry name" value="IGPS"/>
    <property type="match status" value="1"/>
</dbReference>
<dbReference type="GO" id="GO:0004425">
    <property type="term" value="F:indole-3-glycerol-phosphate synthase activity"/>
    <property type="evidence" value="ECO:0007669"/>
    <property type="project" value="UniProtKB-UniRule"/>
</dbReference>
<comment type="similarity">
    <text evidence="6 16">Belongs to the TrpC family.</text>
</comment>
<dbReference type="PANTHER" id="PTHR22854:SF2">
    <property type="entry name" value="INDOLE-3-GLYCEROL-PHOSPHATE SYNTHASE"/>
    <property type="match status" value="1"/>
</dbReference>
<comment type="similarity">
    <text evidence="7">In the C-terminal section; belongs to the TrpF family.</text>
</comment>
<keyword evidence="22" id="KW-1185">Reference proteome</keyword>
<keyword evidence="11 16" id="KW-0057">Aromatic amino acid biosynthesis</keyword>
<comment type="similarity">
    <text evidence="17">Belongs to the TrpF family.</text>
</comment>
<evidence type="ECO:0000256" key="18">
    <source>
        <dbReference type="SAM" id="MobiDB-lite"/>
    </source>
</evidence>
<dbReference type="SUPFAM" id="SSF51366">
    <property type="entry name" value="Ribulose-phoshate binding barrel"/>
    <property type="match status" value="2"/>
</dbReference>
<comment type="function">
    <text evidence="15">Bifunctional enzyme that catalyzes two sequential steps of tryptophan biosynthetic pathway. The first reaction is catalyzed by the isomerase, coded by the TrpF domain; the second reaction is catalyzed by the synthase, coded by the TrpC domain.</text>
</comment>
<protein>
    <recommendedName>
        <fullName evidence="16 17">Multifunctional fusion protein</fullName>
    </recommendedName>
    <domain>
        <recommendedName>
            <fullName evidence="16">Indole-3-glycerol phosphate synthase</fullName>
            <shortName evidence="16">IGPS</shortName>
            <ecNumber evidence="16">4.1.1.48</ecNumber>
        </recommendedName>
    </domain>
    <domain>
        <recommendedName>
            <fullName evidence="17">N-(5'-phosphoribosyl)anthranilate isomerase</fullName>
            <shortName evidence="17">PRAI</shortName>
            <ecNumber evidence="17">5.3.1.24</ecNumber>
        </recommendedName>
    </domain>
</protein>
<dbReference type="EC" id="5.3.1.24" evidence="17"/>
<dbReference type="CDD" id="cd00331">
    <property type="entry name" value="IGPS"/>
    <property type="match status" value="1"/>
</dbReference>
<evidence type="ECO:0000256" key="7">
    <source>
        <dbReference type="ARBA" id="ARBA00009847"/>
    </source>
</evidence>
<evidence type="ECO:0000256" key="13">
    <source>
        <dbReference type="ARBA" id="ARBA00023239"/>
    </source>
</evidence>
<accession>A0A401Z8H0</accession>
<comment type="pathway">
    <text evidence="4 16">Amino-acid biosynthesis; L-tryptophan biosynthesis; L-tryptophan from chorismate: step 4/5.</text>
</comment>
<evidence type="ECO:0000256" key="11">
    <source>
        <dbReference type="ARBA" id="ARBA00023141"/>
    </source>
</evidence>
<evidence type="ECO:0000256" key="8">
    <source>
        <dbReference type="ARBA" id="ARBA00022605"/>
    </source>
</evidence>
<keyword evidence="14" id="KW-0511">Multifunctional enzyme</keyword>
<dbReference type="FunFam" id="3.20.20.70:FF:000024">
    <property type="entry name" value="Indole-3-glycerol phosphate synthase"/>
    <property type="match status" value="1"/>
</dbReference>
<keyword evidence="13 16" id="KW-0456">Lyase</keyword>
<feature type="domain" description="Indole-3-glycerol phosphate synthase" evidence="19">
    <location>
        <begin position="3"/>
        <end position="253"/>
    </location>
</feature>
<dbReference type="EMBL" id="BIFQ01000001">
    <property type="protein sequence ID" value="GCE03133.1"/>
    <property type="molecule type" value="Genomic_DNA"/>
</dbReference>
<dbReference type="CDD" id="cd00405">
    <property type="entry name" value="PRAI"/>
    <property type="match status" value="1"/>
</dbReference>
<dbReference type="RefSeq" id="WP_160145588.1">
    <property type="nucleotide sequence ID" value="NZ_BIFQ01000001.1"/>
</dbReference>
<evidence type="ECO:0000256" key="9">
    <source>
        <dbReference type="ARBA" id="ARBA00022793"/>
    </source>
</evidence>
<dbReference type="Gene3D" id="3.20.20.70">
    <property type="entry name" value="Aldolase class I"/>
    <property type="match status" value="2"/>
</dbReference>
<dbReference type="InterPro" id="IPR011060">
    <property type="entry name" value="RibuloseP-bd_barrel"/>
</dbReference>
<evidence type="ECO:0000259" key="19">
    <source>
        <dbReference type="Pfam" id="PF00218"/>
    </source>
</evidence>
<dbReference type="InterPro" id="IPR001240">
    <property type="entry name" value="PRAI_dom"/>
</dbReference>
<dbReference type="Proteomes" id="UP000287224">
    <property type="component" value="Unassembled WGS sequence"/>
</dbReference>
<dbReference type="InterPro" id="IPR013785">
    <property type="entry name" value="Aldolase_TIM"/>
</dbReference>
<dbReference type="GO" id="GO:0004640">
    <property type="term" value="F:phosphoribosylanthranilate isomerase activity"/>
    <property type="evidence" value="ECO:0007669"/>
    <property type="project" value="UniProtKB-UniRule"/>
</dbReference>
<evidence type="ECO:0000256" key="16">
    <source>
        <dbReference type="HAMAP-Rule" id="MF_00134"/>
    </source>
</evidence>
<evidence type="ECO:0000256" key="4">
    <source>
        <dbReference type="ARBA" id="ARBA00004696"/>
    </source>
</evidence>
<sequence>MFLDRIVNQTRIDLAQRKIDLPLEQIKKQALEQSRPRDVLEALDPRDRVHLIAEVKRASPSKGLLAPDLDPVATAKIYEQSGASVISVLTEPHFFLGSPEYLTAIKNAVSIPVLRKDFIIDEYQVYEARAWGADMILLICAILDDQQLRDLLEVATSLRMRALVEVHSQEEAQRAIAAGAVIIGVNSRNLTTFEMNPYLIRDIRRILPEDRVIVAESGIHSEADVRRLARYDVQAMLVGESLVVSKNIPDHIQMLLRHANHTTQVKICGLSESKHIDAAIEAGADMLGFIFHKPSHRYIQPERVPEILAASQSYTQPRQGQVLPDLVGVFVNEDADTINAIADQIGLHYIQLHGNETPDFCQQINRPVIKALSLRQPEDLERLAAYRNVTWRLLIDTPTPDWGGTGRTGDWELARLAAQQSKILLAGGLTVENVATAIQQVQPWGLDVSSGVETGRRKDSQKIADFIARVRQSEKGQQEAPERQEESSLR</sequence>
<evidence type="ECO:0000256" key="3">
    <source>
        <dbReference type="ARBA" id="ARBA00004664"/>
    </source>
</evidence>
<dbReference type="HAMAP" id="MF_00135">
    <property type="entry name" value="PRAI"/>
    <property type="match status" value="1"/>
</dbReference>
<dbReference type="NCBIfam" id="NF006945">
    <property type="entry name" value="PRK09427.1"/>
    <property type="match status" value="1"/>
</dbReference>
<evidence type="ECO:0000256" key="1">
    <source>
        <dbReference type="ARBA" id="ARBA00001164"/>
    </source>
</evidence>
<dbReference type="PROSITE" id="PS00614">
    <property type="entry name" value="IGPS"/>
    <property type="match status" value="1"/>
</dbReference>
<keyword evidence="9 16" id="KW-0210">Decarboxylase</keyword>
<feature type="compositionally biased region" description="Basic and acidic residues" evidence="18">
    <location>
        <begin position="471"/>
        <end position="490"/>
    </location>
</feature>
<dbReference type="InterPro" id="IPR045186">
    <property type="entry name" value="Indole-3-glycerol_P_synth"/>
</dbReference>
<keyword evidence="12 17" id="KW-0413">Isomerase</keyword>
<keyword evidence="8 16" id="KW-0028">Amino-acid biosynthesis</keyword>
<dbReference type="InterPro" id="IPR013798">
    <property type="entry name" value="Indole-3-glycerol_P_synth_dom"/>
</dbReference>
<feature type="region of interest" description="Disordered" evidence="18">
    <location>
        <begin position="470"/>
        <end position="490"/>
    </location>
</feature>
<evidence type="ECO:0000313" key="22">
    <source>
        <dbReference type="Proteomes" id="UP000287224"/>
    </source>
</evidence>
<comment type="caution">
    <text evidence="21">The sequence shown here is derived from an EMBL/GenBank/DDBJ whole genome shotgun (WGS) entry which is preliminary data.</text>
</comment>
<feature type="domain" description="N-(5'phosphoribosyl) anthranilate isomerase (PRAI)" evidence="20">
    <location>
        <begin position="265"/>
        <end position="467"/>
    </location>
</feature>
<keyword evidence="10 16" id="KW-0822">Tryptophan biosynthesis</keyword>
<dbReference type="UniPathway" id="UPA00035">
    <property type="reaction ID" value="UER00042"/>
</dbReference>
<comment type="pathway">
    <text evidence="3 17">Amino-acid biosynthesis; L-tryptophan biosynthesis; L-tryptophan from chorismate: step 3/5.</text>
</comment>
<gene>
    <name evidence="16 21" type="primary">trpC</name>
    <name evidence="17" type="synonym">trpF</name>
    <name evidence="21" type="ORF">KDAU_04620</name>
</gene>
<dbReference type="InterPro" id="IPR001468">
    <property type="entry name" value="Indole-3-GlycerolPSynthase_CS"/>
</dbReference>
<name>A0A401Z8H0_9CHLR</name>
<dbReference type="OrthoDB" id="9804217at2"/>
<dbReference type="NCBIfam" id="NF001377">
    <property type="entry name" value="PRK00278.2-4"/>
    <property type="match status" value="1"/>
</dbReference>
<evidence type="ECO:0000256" key="12">
    <source>
        <dbReference type="ARBA" id="ARBA00023235"/>
    </source>
</evidence>
<evidence type="ECO:0000256" key="5">
    <source>
        <dbReference type="ARBA" id="ARBA00007902"/>
    </source>
</evidence>
<organism evidence="21 22">
    <name type="scientific">Dictyobacter aurantiacus</name>
    <dbReference type="NCBI Taxonomy" id="1936993"/>
    <lineage>
        <taxon>Bacteria</taxon>
        <taxon>Bacillati</taxon>
        <taxon>Chloroflexota</taxon>
        <taxon>Ktedonobacteria</taxon>
        <taxon>Ktedonobacterales</taxon>
        <taxon>Dictyobacteraceae</taxon>
        <taxon>Dictyobacter</taxon>
    </lineage>
</organism>
<dbReference type="Pfam" id="PF00697">
    <property type="entry name" value="PRAI"/>
    <property type="match status" value="1"/>
</dbReference>
<evidence type="ECO:0000256" key="14">
    <source>
        <dbReference type="ARBA" id="ARBA00023268"/>
    </source>
</evidence>